<keyword evidence="3" id="KW-1185">Reference proteome</keyword>
<accession>A0ABN2P073</accession>
<dbReference type="EMBL" id="BAAAMY010000002">
    <property type="protein sequence ID" value="GAA1908800.1"/>
    <property type="molecule type" value="Genomic_DNA"/>
</dbReference>
<reference evidence="2 3" key="1">
    <citation type="journal article" date="2019" name="Int. J. Syst. Evol. Microbiol.">
        <title>The Global Catalogue of Microorganisms (GCM) 10K type strain sequencing project: providing services to taxonomists for standard genome sequencing and annotation.</title>
        <authorList>
            <consortium name="The Broad Institute Genomics Platform"/>
            <consortium name="The Broad Institute Genome Sequencing Center for Infectious Disease"/>
            <person name="Wu L."/>
            <person name="Ma J."/>
        </authorList>
    </citation>
    <scope>NUCLEOTIDE SEQUENCE [LARGE SCALE GENOMIC DNA]</scope>
    <source>
        <strain evidence="2 3">JCM 14046</strain>
    </source>
</reference>
<feature type="region of interest" description="Disordered" evidence="1">
    <location>
        <begin position="1"/>
        <end position="74"/>
    </location>
</feature>
<evidence type="ECO:0000313" key="2">
    <source>
        <dbReference type="EMBL" id="GAA1908800.1"/>
    </source>
</evidence>
<feature type="compositionally biased region" description="Basic and acidic residues" evidence="1">
    <location>
        <begin position="28"/>
        <end position="41"/>
    </location>
</feature>
<organism evidence="2 3">
    <name type="scientific">Nocardioides lentus</name>
    <dbReference type="NCBI Taxonomy" id="338077"/>
    <lineage>
        <taxon>Bacteria</taxon>
        <taxon>Bacillati</taxon>
        <taxon>Actinomycetota</taxon>
        <taxon>Actinomycetes</taxon>
        <taxon>Propionibacteriales</taxon>
        <taxon>Nocardioidaceae</taxon>
        <taxon>Nocardioides</taxon>
    </lineage>
</organism>
<name>A0ABN2P073_9ACTN</name>
<feature type="compositionally biased region" description="Basic and acidic residues" evidence="1">
    <location>
        <begin position="8"/>
        <end position="19"/>
    </location>
</feature>
<evidence type="ECO:0000313" key="3">
    <source>
        <dbReference type="Proteomes" id="UP001501612"/>
    </source>
</evidence>
<protein>
    <submittedName>
        <fullName evidence="2">Uncharacterized protein</fullName>
    </submittedName>
</protein>
<proteinExistence type="predicted"/>
<comment type="caution">
    <text evidence="2">The sequence shown here is derived from an EMBL/GenBank/DDBJ whole genome shotgun (WGS) entry which is preliminary data.</text>
</comment>
<evidence type="ECO:0000256" key="1">
    <source>
        <dbReference type="SAM" id="MobiDB-lite"/>
    </source>
</evidence>
<sequence>MHGQHGPGDTEGRECRDPDGFEGPGEEETAREGEDRGHEHAANLPARVEETGGGAAQRKGSRTLRTDPWPTGCRPREVVYWVTTPSASAPHGWDRPP</sequence>
<dbReference type="Proteomes" id="UP001501612">
    <property type="component" value="Unassembled WGS sequence"/>
</dbReference>
<gene>
    <name evidence="2" type="ORF">GCM10009737_07330</name>
</gene>